<name>A0AAD5TN93_9FUNG</name>
<gene>
    <name evidence="2" type="ORF">HDU87_000806</name>
</gene>
<reference evidence="2" key="1">
    <citation type="submission" date="2020-05" db="EMBL/GenBank/DDBJ databases">
        <title>Phylogenomic resolution of chytrid fungi.</title>
        <authorList>
            <person name="Stajich J.E."/>
            <person name="Amses K."/>
            <person name="Simmons R."/>
            <person name="Seto K."/>
            <person name="Myers J."/>
            <person name="Bonds A."/>
            <person name="Quandt C.A."/>
            <person name="Barry K."/>
            <person name="Liu P."/>
            <person name="Grigoriev I."/>
            <person name="Longcore J.E."/>
            <person name="James T.Y."/>
        </authorList>
    </citation>
    <scope>NUCLEOTIDE SEQUENCE</scope>
    <source>
        <strain evidence="2">JEL0379</strain>
    </source>
</reference>
<evidence type="ECO:0000313" key="2">
    <source>
        <dbReference type="EMBL" id="KAJ3181788.1"/>
    </source>
</evidence>
<organism evidence="2 3">
    <name type="scientific">Geranomyces variabilis</name>
    <dbReference type="NCBI Taxonomy" id="109894"/>
    <lineage>
        <taxon>Eukaryota</taxon>
        <taxon>Fungi</taxon>
        <taxon>Fungi incertae sedis</taxon>
        <taxon>Chytridiomycota</taxon>
        <taxon>Chytridiomycota incertae sedis</taxon>
        <taxon>Chytridiomycetes</taxon>
        <taxon>Spizellomycetales</taxon>
        <taxon>Powellomycetaceae</taxon>
        <taxon>Geranomyces</taxon>
    </lineage>
</organism>
<sequence>MQALSTQRVCEVVKPVGDAEDQDFFRIVDVVGTNDEYLDRIMAELAEFTDNEQTDVDLQSDVFSDDLFTEATLSPRGTSYLDQVDQELDFAREDDAHNLSPNYLAHSAKDAVRLPLGSDGLKVQTRQISGIPELDQLAFDFDFDVHIKDEPTKPADVQHQPDFRRKDSLSSTMTDLDHFGRELVSRNDTKDKDQQYVEVLDDLDALLGLGTTTAMSPGLSPAVVSHPAWDTQSPLEREWQSNVDKEANAQAQSPGQIHHHYHHHHHVHNYAQPEEASAITSLALELIRLQKQQQAQIFEQWKLLPRNFGQQHRPPGARSQYSPAVPADRVIATPAQSVRRSRAPLPRATNGQAYQNPDALIAIVDQVLRGPPSHALGTMDAALRQLEVQLDRMGLGDKARQQMKEWQQRMECGARREPAEPEGEPDREWESDAPRKLRRHSDEDEHLRGDAHFDSYGR</sequence>
<dbReference type="AlphaFoldDB" id="A0AAD5TN93"/>
<evidence type="ECO:0000256" key="1">
    <source>
        <dbReference type="SAM" id="MobiDB-lite"/>
    </source>
</evidence>
<proteinExistence type="predicted"/>
<dbReference type="Proteomes" id="UP001212152">
    <property type="component" value="Unassembled WGS sequence"/>
</dbReference>
<accession>A0AAD5TN93</accession>
<protein>
    <submittedName>
        <fullName evidence="2">Uncharacterized protein</fullName>
    </submittedName>
</protein>
<evidence type="ECO:0000313" key="3">
    <source>
        <dbReference type="Proteomes" id="UP001212152"/>
    </source>
</evidence>
<dbReference type="EMBL" id="JADGJQ010000011">
    <property type="protein sequence ID" value="KAJ3181788.1"/>
    <property type="molecule type" value="Genomic_DNA"/>
</dbReference>
<feature type="region of interest" description="Disordered" evidence="1">
    <location>
        <begin position="399"/>
        <end position="458"/>
    </location>
</feature>
<keyword evidence="3" id="KW-1185">Reference proteome</keyword>
<comment type="caution">
    <text evidence="2">The sequence shown here is derived from an EMBL/GenBank/DDBJ whole genome shotgun (WGS) entry which is preliminary data.</text>
</comment>